<accession>A0ABX9XCE9</accession>
<sequence length="177" mass="20660">MMKLFSILLLTIFFSCNLKQENSNKLGNFPIDFKQEQLNCTGEKYDSNQCSDRDNNLSISFNRNAILFTSNNKNYIDKSNSSSDLGYETFLFKNNDEKVILIDNFLENGHLFLIYYVNNNSIKFLGKKEITNTTDQNPNYSFRIEKRDTIIDIFLNTKLKNISFDIKKAIDLNINEI</sequence>
<keyword evidence="2" id="KW-1185">Reference proteome</keyword>
<dbReference type="PROSITE" id="PS51257">
    <property type="entry name" value="PROKAR_LIPOPROTEIN"/>
    <property type="match status" value="1"/>
</dbReference>
<dbReference type="EMBL" id="RJTW01000003">
    <property type="protein sequence ID" value="ROH95254.1"/>
    <property type="molecule type" value="Genomic_DNA"/>
</dbReference>
<dbReference type="RefSeq" id="WP_123278108.1">
    <property type="nucleotide sequence ID" value="NZ_RJTW01000003.1"/>
</dbReference>
<reference evidence="1 2" key="1">
    <citation type="submission" date="2018-11" db="EMBL/GenBank/DDBJ databases">
        <title>Proposal to divide the Flavobacteriaceae and reorganize its genera based on Amino Acid Identity values calculated from whole genome sequences.</title>
        <authorList>
            <person name="Nicholson A.C."/>
            <person name="Gulvik C.A."/>
            <person name="Whitney A.M."/>
            <person name="Humrighouse B.W."/>
            <person name="Bell M."/>
            <person name="Holmes B."/>
            <person name="Steigerwalt A."/>
            <person name="Villarma A."/>
            <person name="Sheth M."/>
            <person name="Batra D."/>
            <person name="Pryor J."/>
            <person name="Bernardet J.-F."/>
            <person name="Hugo C."/>
            <person name="Kampfer P."/>
            <person name="Newman J."/>
            <person name="Mcquiston J.R."/>
        </authorList>
    </citation>
    <scope>NUCLEOTIDE SEQUENCE [LARGE SCALE GENOMIC DNA]</scope>
    <source>
        <strain evidence="1 2">G0235</strain>
    </source>
</reference>
<organism evidence="1 2">
    <name type="scientific">Chryseobacterium cucumeris</name>
    <dbReference type="NCBI Taxonomy" id="1813611"/>
    <lineage>
        <taxon>Bacteria</taxon>
        <taxon>Pseudomonadati</taxon>
        <taxon>Bacteroidota</taxon>
        <taxon>Flavobacteriia</taxon>
        <taxon>Flavobacteriales</taxon>
        <taxon>Weeksellaceae</taxon>
        <taxon>Chryseobacterium group</taxon>
        <taxon>Chryseobacterium</taxon>
    </lineage>
</organism>
<evidence type="ECO:0000313" key="1">
    <source>
        <dbReference type="EMBL" id="ROH95254.1"/>
    </source>
</evidence>
<protein>
    <recommendedName>
        <fullName evidence="3">Lipoprotein</fullName>
    </recommendedName>
</protein>
<dbReference type="GeneID" id="301712056"/>
<proteinExistence type="predicted"/>
<evidence type="ECO:0008006" key="3">
    <source>
        <dbReference type="Google" id="ProtNLM"/>
    </source>
</evidence>
<name>A0ABX9XCE9_9FLAO</name>
<dbReference type="Proteomes" id="UP000281899">
    <property type="component" value="Unassembled WGS sequence"/>
</dbReference>
<evidence type="ECO:0000313" key="2">
    <source>
        <dbReference type="Proteomes" id="UP000281899"/>
    </source>
</evidence>
<comment type="caution">
    <text evidence="1">The sequence shown here is derived from an EMBL/GenBank/DDBJ whole genome shotgun (WGS) entry which is preliminary data.</text>
</comment>
<gene>
    <name evidence="1" type="ORF">EGI15_05175</name>
</gene>